<keyword evidence="1" id="KW-0812">Transmembrane</keyword>
<feature type="transmembrane region" description="Helical" evidence="1">
    <location>
        <begin position="26"/>
        <end position="44"/>
    </location>
</feature>
<keyword evidence="1" id="KW-1133">Transmembrane helix</keyword>
<keyword evidence="3" id="KW-1185">Reference proteome</keyword>
<evidence type="ECO:0000256" key="1">
    <source>
        <dbReference type="SAM" id="Phobius"/>
    </source>
</evidence>
<feature type="non-terminal residue" evidence="2">
    <location>
        <position position="286"/>
    </location>
</feature>
<feature type="transmembrane region" description="Helical" evidence="1">
    <location>
        <begin position="226"/>
        <end position="248"/>
    </location>
</feature>
<feature type="transmembrane region" description="Helical" evidence="1">
    <location>
        <begin position="71"/>
        <end position="94"/>
    </location>
</feature>
<keyword evidence="1" id="KW-0472">Membrane</keyword>
<reference evidence="2 3" key="1">
    <citation type="submission" date="2018-03" db="EMBL/GenBank/DDBJ databases">
        <title>The ancient ancestry and fast evolution of plastids.</title>
        <authorList>
            <person name="Moore K.R."/>
            <person name="Magnabosco C."/>
            <person name="Momper L."/>
            <person name="Gold D.A."/>
            <person name="Bosak T."/>
            <person name="Fournier G.P."/>
        </authorList>
    </citation>
    <scope>NUCLEOTIDE SEQUENCE [LARGE SCALE GENOMIC DNA]</scope>
    <source>
        <strain evidence="2 3">CCALA 037</strain>
    </source>
</reference>
<name>A0A2T1G0P7_9CYAN</name>
<accession>A0A2T1G0P7</accession>
<feature type="transmembrane region" description="Helical" evidence="1">
    <location>
        <begin position="192"/>
        <end position="214"/>
    </location>
</feature>
<proteinExistence type="predicted"/>
<dbReference type="AlphaFoldDB" id="A0A2T1G0P7"/>
<evidence type="ECO:0000313" key="2">
    <source>
        <dbReference type="EMBL" id="PSB50750.1"/>
    </source>
</evidence>
<feature type="transmembrane region" description="Helical" evidence="1">
    <location>
        <begin position="131"/>
        <end position="153"/>
    </location>
</feature>
<evidence type="ECO:0000313" key="3">
    <source>
        <dbReference type="Proteomes" id="UP000238937"/>
    </source>
</evidence>
<protein>
    <submittedName>
        <fullName evidence="2">Uncharacterized protein</fullName>
    </submittedName>
</protein>
<feature type="transmembrane region" description="Helical" evidence="1">
    <location>
        <begin position="101"/>
        <end position="119"/>
    </location>
</feature>
<feature type="transmembrane region" description="Helical" evidence="1">
    <location>
        <begin position="268"/>
        <end position="285"/>
    </location>
</feature>
<organism evidence="2 3">
    <name type="scientific">Chamaesiphon polymorphus CCALA 037</name>
    <dbReference type="NCBI Taxonomy" id="2107692"/>
    <lineage>
        <taxon>Bacteria</taxon>
        <taxon>Bacillati</taxon>
        <taxon>Cyanobacteriota</taxon>
        <taxon>Cyanophyceae</taxon>
        <taxon>Gomontiellales</taxon>
        <taxon>Chamaesiphonaceae</taxon>
        <taxon>Chamaesiphon</taxon>
    </lineage>
</organism>
<sequence>MGEILMTANAALQPIHAPVPHRIRQIVFAILVVTCGAGIANVFGRFEQLRHLAATYYHPYLIQAGLSDNFYIWYFLSSETLLALTFAVTGGIIALHRSTTYVTLFAAIALMLFGVTVPPPMHALVTLQGSIHPLLCFVHAIGFALFVIFLYIFPDGRFVPRWTVILSIVLIGWSLMWPFYPPLNPYRWTHALPFLVLNFWFATGIGIQIYRYTHISSPVQQQQTKWVVFGLTAAVLGDFITHIAWYIFPSLQRGPDWLLQVAHQPFFIASQLLAPLAIAVSILRFG</sequence>
<feature type="transmembrane region" description="Helical" evidence="1">
    <location>
        <begin position="162"/>
        <end position="180"/>
    </location>
</feature>
<dbReference type="Proteomes" id="UP000238937">
    <property type="component" value="Unassembled WGS sequence"/>
</dbReference>
<gene>
    <name evidence="2" type="ORF">C7B77_22430</name>
</gene>
<comment type="caution">
    <text evidence="2">The sequence shown here is derived from an EMBL/GenBank/DDBJ whole genome shotgun (WGS) entry which is preliminary data.</text>
</comment>
<dbReference type="EMBL" id="PVWO01000385">
    <property type="protein sequence ID" value="PSB50750.1"/>
    <property type="molecule type" value="Genomic_DNA"/>
</dbReference>